<dbReference type="CDD" id="cd21650">
    <property type="entry name" value="CrtA-like"/>
    <property type="match status" value="1"/>
</dbReference>
<evidence type="ECO:0000313" key="2">
    <source>
        <dbReference type="EMBL" id="UYB35303.1"/>
    </source>
</evidence>
<sequence>MGETTTAGSMSIFSFHLAHLPRLTAAAILLRPPKVQGLVHCEVFAGMELGAPIVSARRMQLKRTAVFAEWEDEQSLIAFLAENPLGRKLEKGWHVRMRFLRRWGAVSEFSGLPESAEPANPHEPVVAVTLARLRLPELPRFIHWGRPVESQIRDHPEAALALAGIRLPRTVSTFSIWTSTRAMTGMVSGRDGGKTGRRHARAMAERERRDFHHEFTTLRFRPLSEHGSWEGRSRYMPSANGTAGPRNSSPAD</sequence>
<evidence type="ECO:0000313" key="3">
    <source>
        <dbReference type="Proteomes" id="UP001063368"/>
    </source>
</evidence>
<name>A0ABY6FQ19_9MICC</name>
<dbReference type="Proteomes" id="UP001063368">
    <property type="component" value="Chromosome"/>
</dbReference>
<feature type="region of interest" description="Disordered" evidence="1">
    <location>
        <begin position="227"/>
        <end position="252"/>
    </location>
</feature>
<feature type="compositionally biased region" description="Polar residues" evidence="1">
    <location>
        <begin position="239"/>
        <end position="252"/>
    </location>
</feature>
<dbReference type="EMBL" id="CP106856">
    <property type="protein sequence ID" value="UYB35303.1"/>
    <property type="molecule type" value="Genomic_DNA"/>
</dbReference>
<gene>
    <name evidence="2" type="ORF">N9A08_11755</name>
</gene>
<proteinExistence type="predicted"/>
<accession>A0ABY6FQ19</accession>
<evidence type="ECO:0000256" key="1">
    <source>
        <dbReference type="SAM" id="MobiDB-lite"/>
    </source>
</evidence>
<dbReference type="RefSeq" id="WP_263127327.1">
    <property type="nucleotide sequence ID" value="NZ_CP106856.1"/>
</dbReference>
<protein>
    <recommendedName>
        <fullName evidence="4">Spheroidene monooxygenase</fullName>
    </recommendedName>
</protein>
<keyword evidence="3" id="KW-1185">Reference proteome</keyword>
<evidence type="ECO:0008006" key="4">
    <source>
        <dbReference type="Google" id="ProtNLM"/>
    </source>
</evidence>
<dbReference type="InterPro" id="IPR049574">
    <property type="entry name" value="CrtA-like"/>
</dbReference>
<reference evidence="2" key="1">
    <citation type="submission" date="2022-09" db="EMBL/GenBank/DDBJ databases">
        <authorList>
            <person name="Li D."/>
            <person name="Cheng J."/>
            <person name="Li Y."/>
        </authorList>
    </citation>
    <scope>NUCLEOTIDE SEQUENCE</scope>
    <source>
        <strain evidence="2">DL</strain>
    </source>
</reference>
<organism evidence="2 3">
    <name type="scientific">Arthrobacter koreensis</name>
    <dbReference type="NCBI Taxonomy" id="199136"/>
    <lineage>
        <taxon>Bacteria</taxon>
        <taxon>Bacillati</taxon>
        <taxon>Actinomycetota</taxon>
        <taxon>Actinomycetes</taxon>
        <taxon>Micrococcales</taxon>
        <taxon>Micrococcaceae</taxon>
        <taxon>Arthrobacter</taxon>
    </lineage>
</organism>